<evidence type="ECO:0000313" key="2">
    <source>
        <dbReference type="EMBL" id="TXN35878.1"/>
    </source>
</evidence>
<sequence length="163" mass="18742">MKNTQTIILLTFLLGVFFMPTLEAQYGYGNRNGYGNGYGRRQSTLPQTQETPKKQEPITAEGVVDDQMPSITEALGLNPFEEAVVRTTLIKSVQQRIELQILELEPPKMKEEYDKIVATQDEELKAGLPEDKYEAFQELQKNNFKTKKDKKKKKKKKKVKSKE</sequence>
<dbReference type="Proteomes" id="UP000321456">
    <property type="component" value="Unassembled WGS sequence"/>
</dbReference>
<proteinExistence type="predicted"/>
<feature type="region of interest" description="Disordered" evidence="1">
    <location>
        <begin position="37"/>
        <end position="56"/>
    </location>
</feature>
<reference evidence="2 3" key="1">
    <citation type="submission" date="2019-08" db="EMBL/GenBank/DDBJ databases">
        <title>Professor.</title>
        <authorList>
            <person name="Park J.S."/>
        </authorList>
    </citation>
    <scope>NUCLEOTIDE SEQUENCE [LARGE SCALE GENOMIC DNA]</scope>
    <source>
        <strain evidence="2 3">176CP5-101</strain>
    </source>
</reference>
<protein>
    <submittedName>
        <fullName evidence="2">Uncharacterized protein</fullName>
    </submittedName>
</protein>
<evidence type="ECO:0000313" key="3">
    <source>
        <dbReference type="Proteomes" id="UP000321456"/>
    </source>
</evidence>
<accession>A0A5C8V537</accession>
<dbReference type="EMBL" id="VRUR01000002">
    <property type="protein sequence ID" value="TXN35878.1"/>
    <property type="molecule type" value="Genomic_DNA"/>
</dbReference>
<name>A0A5C8V537_9FLAO</name>
<dbReference type="AlphaFoldDB" id="A0A5C8V537"/>
<feature type="region of interest" description="Disordered" evidence="1">
    <location>
        <begin position="144"/>
        <end position="163"/>
    </location>
</feature>
<organism evidence="2 3">
    <name type="scientific">Flagellimonas hymeniacidonis</name>
    <dbReference type="NCBI Taxonomy" id="2603628"/>
    <lineage>
        <taxon>Bacteria</taxon>
        <taxon>Pseudomonadati</taxon>
        <taxon>Bacteroidota</taxon>
        <taxon>Flavobacteriia</taxon>
        <taxon>Flavobacteriales</taxon>
        <taxon>Flavobacteriaceae</taxon>
        <taxon>Flagellimonas</taxon>
    </lineage>
</organism>
<comment type="caution">
    <text evidence="2">The sequence shown here is derived from an EMBL/GenBank/DDBJ whole genome shotgun (WGS) entry which is preliminary data.</text>
</comment>
<evidence type="ECO:0000256" key="1">
    <source>
        <dbReference type="SAM" id="MobiDB-lite"/>
    </source>
</evidence>
<dbReference type="RefSeq" id="WP_147744650.1">
    <property type="nucleotide sequence ID" value="NZ_VRUR01000002.1"/>
</dbReference>
<keyword evidence="3" id="KW-1185">Reference proteome</keyword>
<gene>
    <name evidence="2" type="ORF">FVB32_15030</name>
</gene>